<keyword evidence="1" id="KW-1133">Transmembrane helix</keyword>
<feature type="transmembrane region" description="Helical" evidence="1">
    <location>
        <begin position="39"/>
        <end position="59"/>
    </location>
</feature>
<sequence>MSGYYIKQPPLASSRLMLPHPHYKSANNLQTATKFKSAILHRFSLTSLVLLLCCIFSHIPHSDAFNLENRLPIVKYGPHANSYFGYSIATHTVGEYNWPNNTKW</sequence>
<dbReference type="Proteomes" id="UP001652620">
    <property type="component" value="Chromosome 4"/>
</dbReference>
<dbReference type="GeneID" id="115066668"/>
<organism evidence="2 3">
    <name type="scientific">Bactrocera dorsalis</name>
    <name type="common">Oriental fruit fly</name>
    <name type="synonym">Dacus dorsalis</name>
    <dbReference type="NCBI Taxonomy" id="27457"/>
    <lineage>
        <taxon>Eukaryota</taxon>
        <taxon>Metazoa</taxon>
        <taxon>Ecdysozoa</taxon>
        <taxon>Arthropoda</taxon>
        <taxon>Hexapoda</taxon>
        <taxon>Insecta</taxon>
        <taxon>Pterygota</taxon>
        <taxon>Neoptera</taxon>
        <taxon>Endopterygota</taxon>
        <taxon>Diptera</taxon>
        <taxon>Brachycera</taxon>
        <taxon>Muscomorpha</taxon>
        <taxon>Tephritoidea</taxon>
        <taxon>Tephritidae</taxon>
        <taxon>Bactrocera</taxon>
        <taxon>Bactrocera</taxon>
    </lineage>
</organism>
<proteinExistence type="predicted"/>
<reference evidence="3" key="1">
    <citation type="submission" date="2025-08" db="UniProtKB">
        <authorList>
            <consortium name="RefSeq"/>
        </authorList>
    </citation>
    <scope>IDENTIFICATION</scope>
    <source>
        <tissue evidence="3">Adult</tissue>
    </source>
</reference>
<gene>
    <name evidence="3" type="primary">LOC115066668</name>
</gene>
<evidence type="ECO:0000256" key="1">
    <source>
        <dbReference type="SAM" id="Phobius"/>
    </source>
</evidence>
<dbReference type="RefSeq" id="XP_049311129.1">
    <property type="nucleotide sequence ID" value="XM_049455172.1"/>
</dbReference>
<evidence type="ECO:0000313" key="2">
    <source>
        <dbReference type="Proteomes" id="UP001652620"/>
    </source>
</evidence>
<name>A0ABM3JPH6_BACDO</name>
<accession>A0ABM3JPH6</accession>
<evidence type="ECO:0000313" key="3">
    <source>
        <dbReference type="RefSeq" id="XP_049311129.1"/>
    </source>
</evidence>
<keyword evidence="1" id="KW-0812">Transmembrane</keyword>
<protein>
    <submittedName>
        <fullName evidence="3">Integrin alpha-PS1-like</fullName>
    </submittedName>
</protein>
<keyword evidence="2" id="KW-1185">Reference proteome</keyword>
<keyword evidence="1" id="KW-0472">Membrane</keyword>